<dbReference type="EMBL" id="JANJQO010000281">
    <property type="protein sequence ID" value="KAJ2979466.1"/>
    <property type="molecule type" value="Genomic_DNA"/>
</dbReference>
<name>A0ACC1NLT0_9HYPO</name>
<accession>A0ACC1NLT0</accession>
<evidence type="ECO:0000313" key="1">
    <source>
        <dbReference type="EMBL" id="KAJ2979466.1"/>
    </source>
</evidence>
<evidence type="ECO:0000313" key="2">
    <source>
        <dbReference type="Proteomes" id="UP001143910"/>
    </source>
</evidence>
<gene>
    <name evidence="1" type="ORF">NQ176_g3243</name>
</gene>
<sequence>MPGVLEMENGDANGRTDYDRQHANEFTDQSGAPNKGKAKASSDLMRMNDLPDEIVHITQGFIPLSAFLTRLAQLTHNSLQDKMTELAKMPIPASAVTGASSFTSSAPDDTSAENLRKKASLLHFTQDMHAKWVKALVITEWSRKSEMVSKLIDLKFHIDQQRILYDVALDSMVNVKRDLSFARMPSPDLKTALQILSTGSAPWIPDHQYIDPPALTSDEQLRWINDLNTLLSLRLNLEDYDRIPYHFRDYEISSGRVTFQVPGEFEVDLTIADEDFDKQFWFIDFRYTFKPSASLLSDGLRNYLENCVNDALARDGLAGCYQFLHELVLTAKINELKRQALHLSRTSWDGTIVIEPLNRALAIQYWSSRQSTSKSWVLIAINSGKTNGKADAKSSSQLVAKWYRDNKEVKDVELVLDVNNLSAETLLQEVIGRHIGHLLRSIRDKLLESPRFKRREAALALRISSDNPSACILTTQVGHADMTSLLVEPRTGLFAVKPQSKFSIQHEHQLNNGKSTAEDGVTCLENVRCAMMEDELHRRGSAAGWQTQKSLLTPEETKSITNARDWTRTVWMHKQGWEAGWHLAVFLGLAGDEWWLLETHRNDQGRSIKFKARLPLSEGHPELSDSFWGNLTFFATGMIAQAVDMRELHRLRIKSRTNDSIDVALPQQIHLPSIQLALSAMFPSIGYGSPESEDRQSWANNIVTIRFKGIESCDDRMACVSEAVLRVRKPSKFATLKGTVDRNLSYNAKLGEFCLRIQHAVGEPVLAILKSRIKAIDRFVNFLEAMDKAKGSIVSELVTLKEIRFLYQTSESKQWRITLDLSKDDIAINIDRGNPHLRVVDLMQQLVNSDGGIGALMGWLPASLQALEAISTIETRWEGLQSKRVGQVEFAMKTLSWLSVQYTFVGRQPKQVILQVRTKARRGEAWWHIWRSDGGVMATPGDVYTSALKTVWDGRGEGWMGLSTGAAAHSRSGIVAMLLAVDDAMQTVITEAGSATQSSKLSPPQSKTKSQHSSNNIVVLD</sequence>
<reference evidence="1" key="1">
    <citation type="submission" date="2022-08" db="EMBL/GenBank/DDBJ databases">
        <title>Genome Sequence of Lecanicillium fungicola.</title>
        <authorList>
            <person name="Buettner E."/>
        </authorList>
    </citation>
    <scope>NUCLEOTIDE SEQUENCE</scope>
    <source>
        <strain evidence="1">Babe33</strain>
    </source>
</reference>
<protein>
    <submittedName>
        <fullName evidence="1">Uncharacterized protein</fullName>
    </submittedName>
</protein>
<comment type="caution">
    <text evidence="1">The sequence shown here is derived from an EMBL/GenBank/DDBJ whole genome shotgun (WGS) entry which is preliminary data.</text>
</comment>
<keyword evidence="2" id="KW-1185">Reference proteome</keyword>
<proteinExistence type="predicted"/>
<organism evidence="1 2">
    <name type="scientific">Zarea fungicola</name>
    <dbReference type="NCBI Taxonomy" id="93591"/>
    <lineage>
        <taxon>Eukaryota</taxon>
        <taxon>Fungi</taxon>
        <taxon>Dikarya</taxon>
        <taxon>Ascomycota</taxon>
        <taxon>Pezizomycotina</taxon>
        <taxon>Sordariomycetes</taxon>
        <taxon>Hypocreomycetidae</taxon>
        <taxon>Hypocreales</taxon>
        <taxon>Cordycipitaceae</taxon>
        <taxon>Zarea</taxon>
    </lineage>
</organism>
<dbReference type="Proteomes" id="UP001143910">
    <property type="component" value="Unassembled WGS sequence"/>
</dbReference>